<dbReference type="EMBL" id="CP060035">
    <property type="protein sequence ID" value="QOT71401.1"/>
    <property type="molecule type" value="Genomic_DNA"/>
</dbReference>
<dbReference type="Proteomes" id="UP000593663">
    <property type="component" value="Chromosome 1"/>
</dbReference>
<name>A0A4Q4J5G0_SPHSA</name>
<dbReference type="InterPro" id="IPR028082">
    <property type="entry name" value="Peripla_BP_I"/>
</dbReference>
<evidence type="ECO:0000256" key="3">
    <source>
        <dbReference type="ARBA" id="ARBA00023163"/>
    </source>
</evidence>
<keyword evidence="3" id="KW-0804">Transcription</keyword>
<dbReference type="SUPFAM" id="SSF53822">
    <property type="entry name" value="Periplasmic binding protein-like I"/>
    <property type="match status" value="1"/>
</dbReference>
<evidence type="ECO:0000256" key="4">
    <source>
        <dbReference type="SAM" id="MobiDB-lite"/>
    </source>
</evidence>
<evidence type="ECO:0000313" key="6">
    <source>
        <dbReference type="Proteomes" id="UP000593663"/>
    </source>
</evidence>
<dbReference type="GO" id="GO:0003700">
    <property type="term" value="F:DNA-binding transcription factor activity"/>
    <property type="evidence" value="ECO:0007669"/>
    <property type="project" value="TreeGrafter"/>
</dbReference>
<keyword evidence="1" id="KW-0805">Transcription regulation</keyword>
<dbReference type="CDD" id="cd06267">
    <property type="entry name" value="PBP1_LacI_sugar_binding-like"/>
    <property type="match status" value="1"/>
</dbReference>
<dbReference type="PROSITE" id="PS50932">
    <property type="entry name" value="HTH_LACI_2"/>
    <property type="match status" value="1"/>
</dbReference>
<dbReference type="SMART" id="SM00354">
    <property type="entry name" value="HTH_LACI"/>
    <property type="match status" value="1"/>
</dbReference>
<dbReference type="InterPro" id="IPR000843">
    <property type="entry name" value="HTH_LacI"/>
</dbReference>
<dbReference type="AlphaFoldDB" id="A0A4Q4J5G0"/>
<dbReference type="KEGG" id="sbar:H5V43_15165"/>
<dbReference type="InterPro" id="IPR010982">
    <property type="entry name" value="Lambda_DNA-bd_dom_sf"/>
</dbReference>
<gene>
    <name evidence="5" type="ORF">H5V43_15165</name>
</gene>
<dbReference type="CDD" id="cd01392">
    <property type="entry name" value="HTH_LacI"/>
    <property type="match status" value="1"/>
</dbReference>
<accession>A0A4Q4J5G0</accession>
<dbReference type="PANTHER" id="PTHR30146:SF138">
    <property type="entry name" value="TRANSCRIPTIONAL REGULATORY PROTEIN"/>
    <property type="match status" value="1"/>
</dbReference>
<evidence type="ECO:0000313" key="5">
    <source>
        <dbReference type="EMBL" id="QOT71401.1"/>
    </source>
</evidence>
<dbReference type="SUPFAM" id="SSF47413">
    <property type="entry name" value="lambda repressor-like DNA-binding domains"/>
    <property type="match status" value="1"/>
</dbReference>
<dbReference type="Pfam" id="PF13377">
    <property type="entry name" value="Peripla_BP_3"/>
    <property type="match status" value="1"/>
</dbReference>
<sequence length="385" mass="41868">MRNHVAKICAREEKGLSKETILPRSSTKSRTVTIKQVAEAAAVHPSTVSRALNPATRYLVAEEVAERVLAAAQRLGYRRNLLAAGLRTGRSHLVGMLVPDIANTVFSPILSGAAERLAAEGFSTVVADVGRDSSRQLEIVRELATRQIEGLILATVQRDDPVVDFCLEQGLPAVLVNRAEEKRRLSAVVSDDALGMQLAVDHVVELGHRRIAHLAGPETVSTGHLRRRAFYGAMEQHDLRSTEPLHEAAEGYSREEGAIATRRLLDRDPDITAIVAANDLLALGAYDALKERGLRCPEDISIVGHNDMPMMDLVTPPLTTIRIGHNALGREAADLLLQRIRGDDPEIRNIVLAPSLVVRESTARPRQGQAKRTRSAKATRTAVAG</sequence>
<evidence type="ECO:0000256" key="2">
    <source>
        <dbReference type="ARBA" id="ARBA00023125"/>
    </source>
</evidence>
<protein>
    <submittedName>
        <fullName evidence="5">LacI family DNA-binding transcriptional regulator</fullName>
    </submittedName>
</protein>
<dbReference type="Gene3D" id="3.40.50.2300">
    <property type="match status" value="2"/>
</dbReference>
<proteinExistence type="predicted"/>
<dbReference type="PANTHER" id="PTHR30146">
    <property type="entry name" value="LACI-RELATED TRANSCRIPTIONAL REPRESSOR"/>
    <property type="match status" value="1"/>
</dbReference>
<evidence type="ECO:0000256" key="1">
    <source>
        <dbReference type="ARBA" id="ARBA00023015"/>
    </source>
</evidence>
<dbReference type="Gene3D" id="1.10.260.40">
    <property type="entry name" value="lambda repressor-like DNA-binding domains"/>
    <property type="match status" value="1"/>
</dbReference>
<dbReference type="GO" id="GO:0000976">
    <property type="term" value="F:transcription cis-regulatory region binding"/>
    <property type="evidence" value="ECO:0007669"/>
    <property type="project" value="TreeGrafter"/>
</dbReference>
<dbReference type="Pfam" id="PF00356">
    <property type="entry name" value="LacI"/>
    <property type="match status" value="1"/>
</dbReference>
<reference evidence="6" key="1">
    <citation type="submission" date="2020-08" db="EMBL/GenBank/DDBJ databases">
        <title>Complete genome sequence of Sphingobium barthaii strain KK22, a high-molecular-weight polycyclic aromatic hydrocarbon-degrading soil bacterium.</title>
        <authorList>
            <person name="Mori J.F."/>
            <person name="Kanaly R.A."/>
        </authorList>
    </citation>
    <scope>NUCLEOTIDE SEQUENCE [LARGE SCALE GENOMIC DNA]</scope>
    <source>
        <strain evidence="6">KK22</strain>
    </source>
</reference>
<keyword evidence="2 5" id="KW-0238">DNA-binding</keyword>
<dbReference type="InterPro" id="IPR046335">
    <property type="entry name" value="LacI/GalR-like_sensor"/>
</dbReference>
<feature type="region of interest" description="Disordered" evidence="4">
    <location>
        <begin position="362"/>
        <end position="385"/>
    </location>
</feature>
<organism evidence="5 6">
    <name type="scientific">Sphingobium fuliginis (strain ATCC 27551)</name>
    <dbReference type="NCBI Taxonomy" id="336203"/>
    <lineage>
        <taxon>Bacteria</taxon>
        <taxon>Pseudomonadati</taxon>
        <taxon>Pseudomonadota</taxon>
        <taxon>Alphaproteobacteria</taxon>
        <taxon>Sphingomonadales</taxon>
        <taxon>Sphingomonadaceae</taxon>
        <taxon>Sphingobium</taxon>
    </lineage>
</organism>